<name>A0A017TH91_9BACT</name>
<proteinExistence type="predicted"/>
<accession>A0A017TH91</accession>
<feature type="domain" description="Transcription factor zinc-finger" evidence="2">
    <location>
        <begin position="72"/>
        <end position="110"/>
    </location>
</feature>
<comment type="caution">
    <text evidence="3">The sequence shown here is derived from an EMBL/GenBank/DDBJ whole genome shotgun (WGS) entry which is preliminary data.</text>
</comment>
<evidence type="ECO:0000313" key="3">
    <source>
        <dbReference type="EMBL" id="EYF08594.1"/>
    </source>
</evidence>
<sequence length="131" mass="14332">MMKCVKCTGTLRRIPIDDIEVDRCDTCSGLWFDAGELRRVLGTKSIDRLRSKPAPARGEAPAVAPDARRGSCPRCKGAGLLVQIAQWDHDIHVDTCAVCGGQWLDAGELELLRGEGTLFGSLLERVRRLVS</sequence>
<dbReference type="InterPro" id="IPR027392">
    <property type="entry name" value="TF_Znf"/>
</dbReference>
<organism evidence="3 4">
    <name type="scientific">Chondromyces apiculatus DSM 436</name>
    <dbReference type="NCBI Taxonomy" id="1192034"/>
    <lineage>
        <taxon>Bacteria</taxon>
        <taxon>Pseudomonadati</taxon>
        <taxon>Myxococcota</taxon>
        <taxon>Polyangia</taxon>
        <taxon>Polyangiales</taxon>
        <taxon>Polyangiaceae</taxon>
        <taxon>Chondromyces</taxon>
    </lineage>
</organism>
<gene>
    <name evidence="3" type="ORF">CAP_4124</name>
</gene>
<reference evidence="3 4" key="1">
    <citation type="submission" date="2013-05" db="EMBL/GenBank/DDBJ databases">
        <title>Genome assembly of Chondromyces apiculatus DSM 436.</title>
        <authorList>
            <person name="Sharma G."/>
            <person name="Khatri I."/>
            <person name="Kaur C."/>
            <person name="Mayilraj S."/>
            <person name="Subramanian S."/>
        </authorList>
    </citation>
    <scope>NUCLEOTIDE SEQUENCE [LARGE SCALE GENOMIC DNA]</scope>
    <source>
        <strain evidence="3 4">DSM 436</strain>
    </source>
</reference>
<dbReference type="STRING" id="1192034.CAP_4124"/>
<dbReference type="Pfam" id="PF13453">
    <property type="entry name" value="Zn_ribbon_TFIIB"/>
    <property type="match status" value="2"/>
</dbReference>
<dbReference type="Proteomes" id="UP000019678">
    <property type="component" value="Unassembled WGS sequence"/>
</dbReference>
<evidence type="ECO:0000256" key="1">
    <source>
        <dbReference type="SAM" id="MobiDB-lite"/>
    </source>
</evidence>
<evidence type="ECO:0000259" key="2">
    <source>
        <dbReference type="Pfam" id="PF13453"/>
    </source>
</evidence>
<keyword evidence="4" id="KW-1185">Reference proteome</keyword>
<dbReference type="EMBL" id="ASRX01000003">
    <property type="protein sequence ID" value="EYF08594.1"/>
    <property type="molecule type" value="Genomic_DNA"/>
</dbReference>
<feature type="region of interest" description="Disordered" evidence="1">
    <location>
        <begin position="51"/>
        <end position="70"/>
    </location>
</feature>
<dbReference type="AlphaFoldDB" id="A0A017TH91"/>
<protein>
    <recommendedName>
        <fullName evidence="2">Transcription factor zinc-finger domain-containing protein</fullName>
    </recommendedName>
</protein>
<evidence type="ECO:0000313" key="4">
    <source>
        <dbReference type="Proteomes" id="UP000019678"/>
    </source>
</evidence>
<feature type="domain" description="Transcription factor zinc-finger" evidence="2">
    <location>
        <begin position="3"/>
        <end position="41"/>
    </location>
</feature>